<dbReference type="PANTHER" id="PTHR10587:SF133">
    <property type="entry name" value="CHITIN DEACETYLASE 1-RELATED"/>
    <property type="match status" value="1"/>
</dbReference>
<organism evidence="4 5">
    <name type="scientific">Halomarinibacterium sedimenti</name>
    <dbReference type="NCBI Taxonomy" id="2857106"/>
    <lineage>
        <taxon>Bacteria</taxon>
        <taxon>Pseudomonadati</taxon>
        <taxon>Bacteroidota</taxon>
        <taxon>Flavobacteriia</taxon>
        <taxon>Flavobacteriales</taxon>
        <taxon>Flavobacteriaceae</taxon>
        <taxon>Halomarinibacterium</taxon>
    </lineage>
</organism>
<gene>
    <name evidence="4" type="ORF">KXJ69_10855</name>
</gene>
<dbReference type="GO" id="GO:0016020">
    <property type="term" value="C:membrane"/>
    <property type="evidence" value="ECO:0007669"/>
    <property type="project" value="TreeGrafter"/>
</dbReference>
<protein>
    <submittedName>
        <fullName evidence="4">Polysaccharide deacetylase family protein</fullName>
    </submittedName>
</protein>
<evidence type="ECO:0000313" key="4">
    <source>
        <dbReference type="EMBL" id="MBW2938609.1"/>
    </source>
</evidence>
<sequence>MKLLFTKTPKFVTWLFPKRIWAFSRSEKKVYLTFDDGPIPEVTPWVLDQLKAYNAKATFFCIGENIKKHTNIFERTISEGHAFGNHSFNHLKGTETSTEKYIQNVDAFEKSIQNLKIQKSNLFRPPYGKITKKQAKILQKKGYKIVMWDVLSYDWDKDISEEKCLQNVLQNIQPGSIVVFHDSVKAEKNLRFVLPKVLENLSNQNLKLVAIT</sequence>
<evidence type="ECO:0000313" key="5">
    <source>
        <dbReference type="Proteomes" id="UP001138686"/>
    </source>
</evidence>
<dbReference type="GO" id="GO:0046872">
    <property type="term" value="F:metal ion binding"/>
    <property type="evidence" value="ECO:0007669"/>
    <property type="project" value="UniProtKB-KW"/>
</dbReference>
<dbReference type="InterPro" id="IPR002509">
    <property type="entry name" value="NODB_dom"/>
</dbReference>
<dbReference type="Pfam" id="PF01522">
    <property type="entry name" value="Polysacc_deac_1"/>
    <property type="match status" value="1"/>
</dbReference>
<reference evidence="4" key="1">
    <citation type="submission" date="2021-07" db="EMBL/GenBank/DDBJ databases">
        <title>Aureisphaera sp. CAU 1614 isolated from sea sediment.</title>
        <authorList>
            <person name="Kim W."/>
        </authorList>
    </citation>
    <scope>NUCLEOTIDE SEQUENCE</scope>
    <source>
        <strain evidence="4">CAU 1614</strain>
    </source>
</reference>
<dbReference type="Proteomes" id="UP001138686">
    <property type="component" value="Unassembled WGS sequence"/>
</dbReference>
<dbReference type="AlphaFoldDB" id="A0A9X1FR80"/>
<dbReference type="GO" id="GO:0005975">
    <property type="term" value="P:carbohydrate metabolic process"/>
    <property type="evidence" value="ECO:0007669"/>
    <property type="project" value="InterPro"/>
</dbReference>
<feature type="domain" description="NodB homology" evidence="3">
    <location>
        <begin position="28"/>
        <end position="209"/>
    </location>
</feature>
<keyword evidence="2" id="KW-0378">Hydrolase</keyword>
<keyword evidence="5" id="KW-1185">Reference proteome</keyword>
<dbReference type="CDD" id="cd10917">
    <property type="entry name" value="CE4_NodB_like_6s_7s"/>
    <property type="match status" value="1"/>
</dbReference>
<accession>A0A9X1FR80</accession>
<dbReference type="RefSeq" id="WP_219053135.1">
    <property type="nucleotide sequence ID" value="NZ_JAHWDP010000004.1"/>
</dbReference>
<comment type="caution">
    <text evidence="4">The sequence shown here is derived from an EMBL/GenBank/DDBJ whole genome shotgun (WGS) entry which is preliminary data.</text>
</comment>
<dbReference type="PANTHER" id="PTHR10587">
    <property type="entry name" value="GLYCOSYL TRANSFERASE-RELATED"/>
    <property type="match status" value="1"/>
</dbReference>
<keyword evidence="1" id="KW-0479">Metal-binding</keyword>
<dbReference type="EMBL" id="JAHWDP010000004">
    <property type="protein sequence ID" value="MBW2938609.1"/>
    <property type="molecule type" value="Genomic_DNA"/>
</dbReference>
<dbReference type="PROSITE" id="PS51677">
    <property type="entry name" value="NODB"/>
    <property type="match status" value="1"/>
</dbReference>
<name>A0A9X1FR80_9FLAO</name>
<dbReference type="GO" id="GO:0016810">
    <property type="term" value="F:hydrolase activity, acting on carbon-nitrogen (but not peptide) bonds"/>
    <property type="evidence" value="ECO:0007669"/>
    <property type="project" value="InterPro"/>
</dbReference>
<evidence type="ECO:0000256" key="1">
    <source>
        <dbReference type="ARBA" id="ARBA00022723"/>
    </source>
</evidence>
<dbReference type="InterPro" id="IPR050248">
    <property type="entry name" value="Polysacc_deacetylase_ArnD"/>
</dbReference>
<proteinExistence type="predicted"/>
<evidence type="ECO:0000256" key="2">
    <source>
        <dbReference type="ARBA" id="ARBA00022801"/>
    </source>
</evidence>
<evidence type="ECO:0000259" key="3">
    <source>
        <dbReference type="PROSITE" id="PS51677"/>
    </source>
</evidence>